<evidence type="ECO:0000313" key="3">
    <source>
        <dbReference type="WBParaSite" id="mrna-Wban_04247"/>
    </source>
</evidence>
<dbReference type="WBParaSite" id="mrna-Wban_04247">
    <property type="protein sequence ID" value="mrna-Wban_04247"/>
    <property type="gene ID" value="Wban_04247"/>
</dbReference>
<reference evidence="3" key="3">
    <citation type="submission" date="2024-02" db="UniProtKB">
        <authorList>
            <consortium name="WormBaseParasite"/>
        </authorList>
    </citation>
    <scope>IDENTIFICATION</scope>
    <source>
        <strain evidence="3">pt0022</strain>
    </source>
</reference>
<reference evidence="2" key="2">
    <citation type="journal article" date="2016" name="Mol. Ecol.">
        <title>Population genomics of the filarial nematode parasite Wuchereria bancrofti from mosquitoes.</title>
        <authorList>
            <person name="Small S.T."/>
            <person name="Reimer L.J."/>
            <person name="Tisch D.J."/>
            <person name="King C.L."/>
            <person name="Christensen B.M."/>
            <person name="Siba P.M."/>
            <person name="Kazura J.W."/>
            <person name="Serre D."/>
            <person name="Zimmerman P.A."/>
        </authorList>
    </citation>
    <scope>NUCLEOTIDE SEQUENCE</scope>
    <source>
        <strain evidence="2">pt0022</strain>
    </source>
</reference>
<protein>
    <submittedName>
        <fullName evidence="3">Uncharacterized protein</fullName>
    </submittedName>
</protein>
<evidence type="ECO:0000313" key="2">
    <source>
        <dbReference type="Proteomes" id="UP000093561"/>
    </source>
</evidence>
<sequence>MQNELLQLNSDIFYNIEIEIFYPYDAKQCKGPLIAIINRERKNSYEFKLDKKSGIWWATFYNQSESQYILGNYQYGNHFKWSFSISNWKVEMKWNGGEVKFPNFHDDEDLALVLIQESCQLDRIIVKEYLSKQSEISEKEIEYLTKPEETMIKAMHNETITFAENVNDTIKQIETVAKHLLSDEEQQHILFNIFSKIDAVLILGAVLAIVISCVMAAIEIRHYKIYQSAKSKPVRLVLTKEFLEKIRIEHYNRMKYAEKKNDQMKK</sequence>
<accession>A0AAF5PQV2</accession>
<name>A0AAF5PQV2_WUCBA</name>
<keyword evidence="1" id="KW-0472">Membrane</keyword>
<organism evidence="2 3">
    <name type="scientific">Wuchereria bancrofti</name>
    <dbReference type="NCBI Taxonomy" id="6293"/>
    <lineage>
        <taxon>Eukaryota</taxon>
        <taxon>Metazoa</taxon>
        <taxon>Ecdysozoa</taxon>
        <taxon>Nematoda</taxon>
        <taxon>Chromadorea</taxon>
        <taxon>Rhabditida</taxon>
        <taxon>Spirurina</taxon>
        <taxon>Spiruromorpha</taxon>
        <taxon>Filarioidea</taxon>
        <taxon>Onchocercidae</taxon>
        <taxon>Wuchereria</taxon>
    </lineage>
</organism>
<feature type="transmembrane region" description="Helical" evidence="1">
    <location>
        <begin position="199"/>
        <end position="218"/>
    </location>
</feature>
<dbReference type="AlphaFoldDB" id="A0AAF5PQV2"/>
<proteinExistence type="predicted"/>
<reference evidence="2" key="1">
    <citation type="submission" date="2015-03" db="EMBL/GenBank/DDBJ databases">
        <title>Wuchereria bancrofti Genome Sequencing Papua New Guinea Strain.</title>
        <authorList>
            <person name="Small S.T."/>
            <person name="Serre D."/>
            <person name="Zimmerman P.A."/>
        </authorList>
    </citation>
    <scope>NUCLEOTIDE SEQUENCE [LARGE SCALE GENOMIC DNA]</scope>
    <source>
        <strain evidence="2">pt0022</strain>
    </source>
</reference>
<keyword evidence="1" id="KW-0812">Transmembrane</keyword>
<evidence type="ECO:0000256" key="1">
    <source>
        <dbReference type="SAM" id="Phobius"/>
    </source>
</evidence>
<keyword evidence="1" id="KW-1133">Transmembrane helix</keyword>
<dbReference type="Proteomes" id="UP000093561">
    <property type="component" value="Unassembled WGS sequence"/>
</dbReference>